<dbReference type="Pfam" id="PF09335">
    <property type="entry name" value="VTT_dom"/>
    <property type="match status" value="1"/>
</dbReference>
<proteinExistence type="inferred from homology"/>
<keyword evidence="6 7" id="KW-0472">Membrane</keyword>
<evidence type="ECO:0000313" key="9">
    <source>
        <dbReference type="EMBL" id="MDT0262689.1"/>
    </source>
</evidence>
<dbReference type="PANTHER" id="PTHR30353:SF0">
    <property type="entry name" value="TRANSMEMBRANE PROTEIN"/>
    <property type="match status" value="1"/>
</dbReference>
<keyword evidence="10" id="KW-1185">Reference proteome</keyword>
<sequence>MSVTSAIVEPVLNFSGLPAYSLVGALAFAEAAVFVGFVLPGETAVILGGVLAYRHSVSLTVMAIVVVAAAIIGDSVGYEVGKRYGSRLLASRIFAKHQDAIAKGQRSLRESGGRAVFLSRFTAFLRAVMPGMAGASGMPYRKFLTFNALGGLVWGLGFTMLGYLAGASYQRLESYAGKVSQVILAVIVLGVVGWVIRRRRAEGQRADTQRAEAQRSDSSD</sequence>
<organism evidence="9 10">
    <name type="scientific">Jatrophihabitans lederbergiae</name>
    <dbReference type="NCBI Taxonomy" id="3075547"/>
    <lineage>
        <taxon>Bacteria</taxon>
        <taxon>Bacillati</taxon>
        <taxon>Actinomycetota</taxon>
        <taxon>Actinomycetes</taxon>
        <taxon>Jatrophihabitantales</taxon>
        <taxon>Jatrophihabitantaceae</taxon>
        <taxon>Jatrophihabitans</taxon>
    </lineage>
</organism>
<dbReference type="InterPro" id="IPR032818">
    <property type="entry name" value="DedA-like"/>
</dbReference>
<comment type="similarity">
    <text evidence="2 7">Belongs to the DedA family.</text>
</comment>
<keyword evidence="4 7" id="KW-0812">Transmembrane</keyword>
<keyword evidence="3 7" id="KW-1003">Cell membrane</keyword>
<gene>
    <name evidence="9" type="ORF">RM423_14935</name>
</gene>
<protein>
    <submittedName>
        <fullName evidence="9">DedA family protein</fullName>
    </submittedName>
</protein>
<evidence type="ECO:0000256" key="2">
    <source>
        <dbReference type="ARBA" id="ARBA00010792"/>
    </source>
</evidence>
<accession>A0ABU2JDB6</accession>
<comment type="subcellular location">
    <subcellularLocation>
        <location evidence="1 7">Cell membrane</location>
        <topology evidence="1 7">Multi-pass membrane protein</topology>
    </subcellularLocation>
</comment>
<evidence type="ECO:0000256" key="5">
    <source>
        <dbReference type="ARBA" id="ARBA00022989"/>
    </source>
</evidence>
<dbReference type="PANTHER" id="PTHR30353">
    <property type="entry name" value="INNER MEMBRANE PROTEIN DEDA-RELATED"/>
    <property type="match status" value="1"/>
</dbReference>
<feature type="transmembrane region" description="Helical" evidence="7">
    <location>
        <begin position="148"/>
        <end position="169"/>
    </location>
</feature>
<evidence type="ECO:0000256" key="4">
    <source>
        <dbReference type="ARBA" id="ARBA00022692"/>
    </source>
</evidence>
<reference evidence="10" key="1">
    <citation type="submission" date="2023-07" db="EMBL/GenBank/DDBJ databases">
        <title>30 novel species of actinomycetes from the DSMZ collection.</title>
        <authorList>
            <person name="Nouioui I."/>
        </authorList>
    </citation>
    <scope>NUCLEOTIDE SEQUENCE [LARGE SCALE GENOMIC DNA]</scope>
    <source>
        <strain evidence="10">DSM 44399</strain>
    </source>
</reference>
<feature type="transmembrane region" description="Helical" evidence="7">
    <location>
        <begin position="175"/>
        <end position="196"/>
    </location>
</feature>
<dbReference type="Proteomes" id="UP001183176">
    <property type="component" value="Unassembled WGS sequence"/>
</dbReference>
<evidence type="ECO:0000256" key="6">
    <source>
        <dbReference type="ARBA" id="ARBA00023136"/>
    </source>
</evidence>
<evidence type="ECO:0000259" key="8">
    <source>
        <dbReference type="Pfam" id="PF09335"/>
    </source>
</evidence>
<dbReference type="RefSeq" id="WP_311423838.1">
    <property type="nucleotide sequence ID" value="NZ_JAVREH010000021.1"/>
</dbReference>
<evidence type="ECO:0000256" key="3">
    <source>
        <dbReference type="ARBA" id="ARBA00022475"/>
    </source>
</evidence>
<evidence type="ECO:0000256" key="1">
    <source>
        <dbReference type="ARBA" id="ARBA00004651"/>
    </source>
</evidence>
<dbReference type="InterPro" id="IPR032816">
    <property type="entry name" value="VTT_dom"/>
</dbReference>
<feature type="domain" description="VTT" evidence="8">
    <location>
        <begin position="39"/>
        <end position="163"/>
    </location>
</feature>
<dbReference type="EMBL" id="JAVREH010000021">
    <property type="protein sequence ID" value="MDT0262689.1"/>
    <property type="molecule type" value="Genomic_DNA"/>
</dbReference>
<keyword evidence="5 7" id="KW-1133">Transmembrane helix</keyword>
<evidence type="ECO:0000256" key="7">
    <source>
        <dbReference type="RuleBase" id="RU367016"/>
    </source>
</evidence>
<comment type="caution">
    <text evidence="9">The sequence shown here is derived from an EMBL/GenBank/DDBJ whole genome shotgun (WGS) entry which is preliminary data.</text>
</comment>
<feature type="transmembrane region" description="Helical" evidence="7">
    <location>
        <begin position="20"/>
        <end position="39"/>
    </location>
</feature>
<evidence type="ECO:0000313" key="10">
    <source>
        <dbReference type="Proteomes" id="UP001183176"/>
    </source>
</evidence>
<name>A0ABU2JDB6_9ACTN</name>
<feature type="transmembrane region" description="Helical" evidence="7">
    <location>
        <begin position="51"/>
        <end position="72"/>
    </location>
</feature>